<feature type="compositionally biased region" description="Polar residues" evidence="1">
    <location>
        <begin position="24"/>
        <end position="34"/>
    </location>
</feature>
<feature type="region of interest" description="Disordered" evidence="1">
    <location>
        <begin position="19"/>
        <end position="42"/>
    </location>
</feature>
<evidence type="ECO:0000256" key="1">
    <source>
        <dbReference type="SAM" id="MobiDB-lite"/>
    </source>
</evidence>
<proteinExistence type="predicted"/>
<name>G4RG63_PELHB</name>
<dbReference type="Proteomes" id="UP000008850">
    <property type="component" value="Chromosome"/>
</dbReference>
<protein>
    <submittedName>
        <fullName evidence="2">Uncharacterized protein</fullName>
    </submittedName>
</protein>
<dbReference type="KEGG" id="phl:KKY_3046"/>
<reference evidence="2 3" key="1">
    <citation type="journal article" date="2012" name="J. Bacteriol.">
        <title>Complete genome sequence of Pelagibacterium halotolerans B2T.</title>
        <authorList>
            <person name="Huo Y.Y."/>
            <person name="Cheng H."/>
            <person name="Han X.F."/>
            <person name="Jiang X.W."/>
            <person name="Sun C."/>
            <person name="Zhang X.Q."/>
            <person name="Zhu X.F."/>
            <person name="Liu Y.F."/>
            <person name="Li P.F."/>
            <person name="Ni P.X."/>
            <person name="Wu M."/>
        </authorList>
    </citation>
    <scope>NUCLEOTIDE SEQUENCE [LARGE SCALE GENOMIC DNA]</scope>
    <source>
        <strain evidence="3">DSM 22347 / JCM 15775 / CGMCC 1.7692 / B2</strain>
    </source>
</reference>
<keyword evidence="3" id="KW-1185">Reference proteome</keyword>
<accession>G4RG63</accession>
<dbReference type="AlphaFoldDB" id="G4RG63"/>
<evidence type="ECO:0000313" key="3">
    <source>
        <dbReference type="Proteomes" id="UP000008850"/>
    </source>
</evidence>
<evidence type="ECO:0000313" key="2">
    <source>
        <dbReference type="EMBL" id="AEQ53039.1"/>
    </source>
</evidence>
<dbReference type="HOGENOM" id="CLU_3255429_0_0_5"/>
<dbReference type="EMBL" id="CP003075">
    <property type="protein sequence ID" value="AEQ53039.1"/>
    <property type="molecule type" value="Genomic_DNA"/>
</dbReference>
<organism evidence="2 3">
    <name type="scientific">Pelagibacterium halotolerans (strain DSM 22347 / JCM 15775 / CGMCC 1.7692 / B2)</name>
    <dbReference type="NCBI Taxonomy" id="1082931"/>
    <lineage>
        <taxon>Bacteria</taxon>
        <taxon>Pseudomonadati</taxon>
        <taxon>Pseudomonadota</taxon>
        <taxon>Alphaproteobacteria</taxon>
        <taxon>Hyphomicrobiales</taxon>
        <taxon>Devosiaceae</taxon>
        <taxon>Pelagibacterium</taxon>
    </lineage>
</organism>
<sequence>MTTPFSCCAPCPGSRTLPRRPRQNRFTLSGSWRSIQEHRGLG</sequence>
<gene>
    <name evidence="2" type="ordered locus">KKY_3046</name>
</gene>